<evidence type="ECO:0000313" key="2">
    <source>
        <dbReference type="Proteomes" id="UP000292665"/>
    </source>
</evidence>
<accession>A0A4Q5C9F3</accession>
<name>A0A4Q5C9F3_9FIRM</name>
<comment type="caution">
    <text evidence="1">The sequence shown here is derived from an EMBL/GenBank/DDBJ whole genome shotgun (WGS) entry which is preliminary data.</text>
</comment>
<dbReference type="RefSeq" id="WP_129794833.1">
    <property type="nucleotide sequence ID" value="NZ_RCYR01000009.1"/>
</dbReference>
<sequence length="205" mass="23272">MCNMNKILEKAKELVAMLEEKEISDKVELSTVSPGCVIDLGEDEFVVLDHDDGGTLIISKGFMEENVKFGDNTDFNGSNVQRVLYEDILPKIEATVGKDNVLSQTVKLTTVDNQNIYEDVTGRIRLLTFDEVRKYNPLIVNKDLDDYWWTMTPWTSNDRWKYPIAVVSPVGDVSYRFCNNGDGVRPVLYLKSNIFVSLGGKFDEK</sequence>
<dbReference type="Proteomes" id="UP000292665">
    <property type="component" value="Unassembled WGS sequence"/>
</dbReference>
<proteinExistence type="predicted"/>
<gene>
    <name evidence="1" type="ORF">EAI93_06340</name>
</gene>
<organism evidence="1 2">
    <name type="scientific">[Ruminococcus] torques</name>
    <dbReference type="NCBI Taxonomy" id="33039"/>
    <lineage>
        <taxon>Bacteria</taxon>
        <taxon>Bacillati</taxon>
        <taxon>Bacillota</taxon>
        <taxon>Clostridia</taxon>
        <taxon>Lachnospirales</taxon>
        <taxon>Lachnospiraceae</taxon>
        <taxon>Mediterraneibacter</taxon>
    </lineage>
</organism>
<protein>
    <submittedName>
        <fullName evidence="1">Uncharacterized protein</fullName>
    </submittedName>
</protein>
<dbReference type="EMBL" id="RCYR01000009">
    <property type="protein sequence ID" value="RYS80467.1"/>
    <property type="molecule type" value="Genomic_DNA"/>
</dbReference>
<dbReference type="AlphaFoldDB" id="A0A4Q5C9F3"/>
<reference evidence="1 2" key="1">
    <citation type="journal article" date="2019" name="Science, e1252229">
        <title>Invertible promoters mediate bacterial phase variation, antibiotic resistance, and host adaptation in the gut.</title>
        <authorList>
            <person name="Jiang X."/>
            <person name="Hall A.B."/>
            <person name="Arthur T.D."/>
            <person name="Plichta D.R."/>
            <person name="Covington C.T."/>
            <person name="Poyet M."/>
            <person name="Crothers J."/>
            <person name="Moses P.L."/>
            <person name="Tolonen A.C."/>
            <person name="Vlamakis H."/>
            <person name="Alm E.J."/>
            <person name="Xavier R.J."/>
        </authorList>
    </citation>
    <scope>NUCLEOTIDE SEQUENCE [LARGE SCALE GENOMIC DNA]</scope>
    <source>
        <strain evidence="2">aa_0143</strain>
    </source>
</reference>
<evidence type="ECO:0000313" key="1">
    <source>
        <dbReference type="EMBL" id="RYS80467.1"/>
    </source>
</evidence>